<dbReference type="SMART" id="SM00225">
    <property type="entry name" value="BTB"/>
    <property type="match status" value="2"/>
</dbReference>
<dbReference type="SUPFAM" id="SSF54695">
    <property type="entry name" value="POZ domain"/>
    <property type="match status" value="1"/>
</dbReference>
<dbReference type="PROSITE" id="PS50097">
    <property type="entry name" value="BTB"/>
    <property type="match status" value="2"/>
</dbReference>
<accession>A0A371DEA1</accession>
<feature type="domain" description="BTB" evidence="2">
    <location>
        <begin position="247"/>
        <end position="337"/>
    </location>
</feature>
<protein>
    <recommendedName>
        <fullName evidence="2">BTB domain-containing protein</fullName>
    </recommendedName>
</protein>
<organism evidence="3 4">
    <name type="scientific">Lentinus brumalis</name>
    <dbReference type="NCBI Taxonomy" id="2498619"/>
    <lineage>
        <taxon>Eukaryota</taxon>
        <taxon>Fungi</taxon>
        <taxon>Dikarya</taxon>
        <taxon>Basidiomycota</taxon>
        <taxon>Agaricomycotina</taxon>
        <taxon>Agaricomycetes</taxon>
        <taxon>Polyporales</taxon>
        <taxon>Polyporaceae</taxon>
        <taxon>Lentinus</taxon>
    </lineage>
</organism>
<dbReference type="AlphaFoldDB" id="A0A371DEA1"/>
<evidence type="ECO:0000313" key="4">
    <source>
        <dbReference type="Proteomes" id="UP000256964"/>
    </source>
</evidence>
<gene>
    <name evidence="3" type="ORF">OH76DRAFT_368692</name>
</gene>
<evidence type="ECO:0000256" key="1">
    <source>
        <dbReference type="SAM" id="MobiDB-lite"/>
    </source>
</evidence>
<dbReference type="Gene3D" id="3.30.710.10">
    <property type="entry name" value="Potassium Channel Kv1.1, Chain A"/>
    <property type="match status" value="2"/>
</dbReference>
<sequence>MSASTTPNKASHPFDDSDPSADIILRTPELIEFYVHSPILSYASPIFSGMLSLPQPENGSRAQRPVIDVSEDSQALDRLLRLCYPVLKPKLSELEDMVPVLKAALKYEMEWPVFLLSKDLLAMIPSNPLKVWAAACRAGLEDVAREAASEIRGRVPRPQWNTTPLPPPCALDVMAQLLQEDARFSNLQDISAGDYFRLREFLRATEPPSASFRLLSPSPSSPVEQQSLLERSVFHPPDGFLSRISSPDVLLQCNDQWDDVRQHRAHGVVLALHSAVLGEQLAQAKADAATGSHADDGASKETSSDSLELPILRLDVTSDTLVSLLAVFYDGLDSLPSSLAALASMLNASHDLRMSKIHPLVAAQWADVAKERPLEAYFIANQYGLHDQARAAARSVVEMPLAGRYVTLMEKSSSLSYHRLLVYYDACAHAVEGQLEKGIEDWESLTQGISAISIYGSYRYHPTTSQTWMESYLRGLKKRVGSQGAGTELEITVCELLSRVGGDLEDSDASSTAFWPQCFAGPCKSLADGIVQLGTSLPKAIADAIAQVELEL</sequence>
<feature type="region of interest" description="Disordered" evidence="1">
    <location>
        <begin position="1"/>
        <end position="20"/>
    </location>
</feature>
<name>A0A371DEA1_9APHY</name>
<evidence type="ECO:0000259" key="2">
    <source>
        <dbReference type="PROSITE" id="PS50097"/>
    </source>
</evidence>
<dbReference type="InterPro" id="IPR000210">
    <property type="entry name" value="BTB/POZ_dom"/>
</dbReference>
<dbReference type="InterPro" id="IPR011333">
    <property type="entry name" value="SKP1/BTB/POZ_sf"/>
</dbReference>
<keyword evidence="4" id="KW-1185">Reference proteome</keyword>
<dbReference type="OrthoDB" id="3164835at2759"/>
<dbReference type="EMBL" id="KZ857397">
    <property type="protein sequence ID" value="RDX50857.1"/>
    <property type="molecule type" value="Genomic_DNA"/>
</dbReference>
<dbReference type="STRING" id="139420.A0A371DEA1"/>
<feature type="domain" description="BTB" evidence="2">
    <location>
        <begin position="21"/>
        <end position="84"/>
    </location>
</feature>
<dbReference type="Proteomes" id="UP000256964">
    <property type="component" value="Unassembled WGS sequence"/>
</dbReference>
<proteinExistence type="predicted"/>
<dbReference type="CDD" id="cd18186">
    <property type="entry name" value="BTB_POZ_ZBTB_KLHL-like"/>
    <property type="match status" value="1"/>
</dbReference>
<dbReference type="Pfam" id="PF00651">
    <property type="entry name" value="BTB"/>
    <property type="match status" value="1"/>
</dbReference>
<reference evidence="3 4" key="1">
    <citation type="journal article" date="2018" name="Biotechnol. Biofuels">
        <title>Integrative visual omics of the white-rot fungus Polyporus brumalis exposes the biotechnological potential of its oxidative enzymes for delignifying raw plant biomass.</title>
        <authorList>
            <person name="Miyauchi S."/>
            <person name="Rancon A."/>
            <person name="Drula E."/>
            <person name="Hage H."/>
            <person name="Chaduli D."/>
            <person name="Favel A."/>
            <person name="Grisel S."/>
            <person name="Henrissat B."/>
            <person name="Herpoel-Gimbert I."/>
            <person name="Ruiz-Duenas F.J."/>
            <person name="Chevret D."/>
            <person name="Hainaut M."/>
            <person name="Lin J."/>
            <person name="Wang M."/>
            <person name="Pangilinan J."/>
            <person name="Lipzen A."/>
            <person name="Lesage-Meessen L."/>
            <person name="Navarro D."/>
            <person name="Riley R."/>
            <person name="Grigoriev I.V."/>
            <person name="Zhou S."/>
            <person name="Raouche S."/>
            <person name="Rosso M.N."/>
        </authorList>
    </citation>
    <scope>NUCLEOTIDE SEQUENCE [LARGE SCALE GENOMIC DNA]</scope>
    <source>
        <strain evidence="3 4">BRFM 1820</strain>
    </source>
</reference>
<evidence type="ECO:0000313" key="3">
    <source>
        <dbReference type="EMBL" id="RDX50857.1"/>
    </source>
</evidence>